<dbReference type="SUPFAM" id="SSF52151">
    <property type="entry name" value="FabD/lysophospholipase-like"/>
    <property type="match status" value="1"/>
</dbReference>
<dbReference type="CDD" id="cd07230">
    <property type="entry name" value="Pat_TGL4-5_like"/>
    <property type="match status" value="1"/>
</dbReference>
<evidence type="ECO:0000259" key="5">
    <source>
        <dbReference type="PROSITE" id="PS51635"/>
    </source>
</evidence>
<evidence type="ECO:0000256" key="3">
    <source>
        <dbReference type="ARBA" id="ARBA00023098"/>
    </source>
</evidence>
<dbReference type="Pfam" id="PF11815">
    <property type="entry name" value="DUF3336"/>
    <property type="match status" value="1"/>
</dbReference>
<comment type="caution">
    <text evidence="4">Lacks conserved residue(s) required for the propagation of feature annotation.</text>
</comment>
<sequence>MSYPTLEFDPADQYDSLTEILFKRHSLLTEEEDGLFTNPFYRAAETAISFLRKVPLVGSFVPAASEADTQVRALLAQQRATTNYANWLDISTTLDRLLGNDAWKEAAESDYYDHGLVAARLAQLRDARESGDYKRLLYLVRTTFVRNAGNIGNVNLYRHSYVGTKRLIEEYIDESERCLELLTSGHTGLDPSYVLQMFIQTRKNIGRTALVLSGGGCFGLIHIGVLSTLMESDLLPKIVSGLSAGSIVASILCSNTNDEIRTILSEIGEQSINIFDDAGETVWIKLSRFLKYGTWFDSGHLQLTMYEFLGDLTFRESYNRTGRILNITVSPASIHEQPRLLNYLTAPSVLIWSAVCASCSLPGVFASSTIYEKVPRTRVVQEWNGASSVKYVDGSVDNDVPITRLSEMFNVGHIIACQVNPHVAPLLKMSISCVGGDVETEYSAWLKQSLSNLYGLMASEVIHYLDVAKEIGIARNLCTKATSILSQKYSGDITILPELHLTELHKILQNPNPAFFLECTVRGARATWPKMTIIRNHCALEFALDRGISQLRSRLIS</sequence>
<accession>A0A1E3QU00</accession>
<reference evidence="7" key="1">
    <citation type="submission" date="2016-05" db="EMBL/GenBank/DDBJ databases">
        <title>Comparative genomics of biotechnologically important yeasts.</title>
        <authorList>
            <consortium name="DOE Joint Genome Institute"/>
            <person name="Riley R."/>
            <person name="Haridas S."/>
            <person name="Wolfe K.H."/>
            <person name="Lopes M.R."/>
            <person name="Hittinger C.T."/>
            <person name="Goker M."/>
            <person name="Salamov A."/>
            <person name="Wisecaver J."/>
            <person name="Long T.M."/>
            <person name="Aerts A.L."/>
            <person name="Barry K."/>
            <person name="Choi C."/>
            <person name="Clum A."/>
            <person name="Coughlan A.Y."/>
            <person name="Deshpande S."/>
            <person name="Douglass A.P."/>
            <person name="Hanson S.J."/>
            <person name="Klenk H.-P."/>
            <person name="Labutti K."/>
            <person name="Lapidus A."/>
            <person name="Lindquist E."/>
            <person name="Lipzen A."/>
            <person name="Meier-Kolthoff J.P."/>
            <person name="Ohm R.A."/>
            <person name="Otillar R.P."/>
            <person name="Pangilinan J."/>
            <person name="Peng Y."/>
            <person name="Rokas A."/>
            <person name="Rosa C.A."/>
            <person name="Scheuner C."/>
            <person name="Sibirny A.A."/>
            <person name="Slot J.C."/>
            <person name="Stielow J.B."/>
            <person name="Sun H."/>
            <person name="Kurtzman C.P."/>
            <person name="Blackwell M."/>
            <person name="Grigoriev I.V."/>
            <person name="Jeffries T.W."/>
        </authorList>
    </citation>
    <scope>NUCLEOTIDE SEQUENCE [LARGE SCALE GENOMIC DNA]</scope>
    <source>
        <strain evidence="7">NRRL Y-12698</strain>
    </source>
</reference>
<feature type="active site" description="Proton acceptor" evidence="4">
    <location>
        <position position="393"/>
    </location>
</feature>
<keyword evidence="2 4" id="KW-0442">Lipid degradation</keyword>
<proteinExistence type="predicted"/>
<dbReference type="AlphaFoldDB" id="A0A1E3QU00"/>
<keyword evidence="7" id="KW-1185">Reference proteome</keyword>
<name>A0A1E3QU00_9ASCO</name>
<feature type="domain" description="PNPLA" evidence="5">
    <location>
        <begin position="210"/>
        <end position="406"/>
    </location>
</feature>
<dbReference type="FunFam" id="3.40.1090.10:FF:000036">
    <property type="entry name" value="Patatin-like phospholipase domain-containing protein"/>
    <property type="match status" value="1"/>
</dbReference>
<dbReference type="GO" id="GO:0004806">
    <property type="term" value="F:triacylglycerol lipase activity"/>
    <property type="evidence" value="ECO:0007669"/>
    <property type="project" value="EnsemblFungi"/>
</dbReference>
<dbReference type="EMBL" id="KV454428">
    <property type="protein sequence ID" value="ODQ81034.1"/>
    <property type="molecule type" value="Genomic_DNA"/>
</dbReference>
<dbReference type="InterPro" id="IPR002641">
    <property type="entry name" value="PNPLA_dom"/>
</dbReference>
<feature type="short sequence motif" description="GXGXXG" evidence="4">
    <location>
        <begin position="214"/>
        <end position="219"/>
    </location>
</feature>
<evidence type="ECO:0000256" key="1">
    <source>
        <dbReference type="ARBA" id="ARBA00022801"/>
    </source>
</evidence>
<feature type="non-terminal residue" evidence="6">
    <location>
        <position position="557"/>
    </location>
</feature>
<gene>
    <name evidence="6" type="ORF">BABINDRAFT_20442</name>
</gene>
<dbReference type="GeneID" id="30149099"/>
<evidence type="ECO:0000256" key="2">
    <source>
        <dbReference type="ARBA" id="ARBA00022963"/>
    </source>
</evidence>
<keyword evidence="1 4" id="KW-0378">Hydrolase</keyword>
<dbReference type="OrthoDB" id="10049244at2759"/>
<dbReference type="RefSeq" id="XP_018986362.1">
    <property type="nucleotide sequence ID" value="XM_019131246.1"/>
</dbReference>
<dbReference type="Gene3D" id="3.40.1090.10">
    <property type="entry name" value="Cytosolic phospholipase A2 catalytic domain"/>
    <property type="match status" value="2"/>
</dbReference>
<dbReference type="Proteomes" id="UP000094336">
    <property type="component" value="Unassembled WGS sequence"/>
</dbReference>
<dbReference type="GO" id="GO:0006642">
    <property type="term" value="P:triglyceride mobilization"/>
    <property type="evidence" value="ECO:0007669"/>
    <property type="project" value="EnsemblFungi"/>
</dbReference>
<organism evidence="6 7">
    <name type="scientific">Babjeviella inositovora NRRL Y-12698</name>
    <dbReference type="NCBI Taxonomy" id="984486"/>
    <lineage>
        <taxon>Eukaryota</taxon>
        <taxon>Fungi</taxon>
        <taxon>Dikarya</taxon>
        <taxon>Ascomycota</taxon>
        <taxon>Saccharomycotina</taxon>
        <taxon>Pichiomycetes</taxon>
        <taxon>Serinales incertae sedis</taxon>
        <taxon>Babjeviella</taxon>
    </lineage>
</organism>
<dbReference type="STRING" id="984486.A0A1E3QU00"/>
<dbReference type="PANTHER" id="PTHR14226:SF10">
    <property type="entry name" value="TRIACYLGLYCEROL LIPASE 4-RELATED"/>
    <property type="match status" value="1"/>
</dbReference>
<dbReference type="PROSITE" id="PS51635">
    <property type="entry name" value="PNPLA"/>
    <property type="match status" value="1"/>
</dbReference>
<evidence type="ECO:0000313" key="7">
    <source>
        <dbReference type="Proteomes" id="UP000094336"/>
    </source>
</evidence>
<dbReference type="InterPro" id="IPR050301">
    <property type="entry name" value="NTE"/>
</dbReference>
<dbReference type="Pfam" id="PF01734">
    <property type="entry name" value="Patatin"/>
    <property type="match status" value="1"/>
</dbReference>
<feature type="short sequence motif" description="GXSXG" evidence="4">
    <location>
        <begin position="241"/>
        <end position="245"/>
    </location>
</feature>
<dbReference type="InterPro" id="IPR021771">
    <property type="entry name" value="Triacylglycerol_lipase_N"/>
</dbReference>
<feature type="active site" description="Nucleophile" evidence="4">
    <location>
        <position position="243"/>
    </location>
</feature>
<evidence type="ECO:0000313" key="6">
    <source>
        <dbReference type="EMBL" id="ODQ81034.1"/>
    </source>
</evidence>
<dbReference type="InterPro" id="IPR016035">
    <property type="entry name" value="Acyl_Trfase/lysoPLipase"/>
</dbReference>
<dbReference type="GO" id="GO:0016042">
    <property type="term" value="P:lipid catabolic process"/>
    <property type="evidence" value="ECO:0007669"/>
    <property type="project" value="UniProtKB-UniRule"/>
</dbReference>
<protein>
    <recommendedName>
        <fullName evidence="5">PNPLA domain-containing protein</fullName>
    </recommendedName>
</protein>
<dbReference type="PANTHER" id="PTHR14226">
    <property type="entry name" value="NEUROPATHY TARGET ESTERASE/SWISS CHEESE D.MELANOGASTER"/>
    <property type="match status" value="1"/>
</dbReference>
<evidence type="ECO:0000256" key="4">
    <source>
        <dbReference type="PROSITE-ProRule" id="PRU01161"/>
    </source>
</evidence>
<keyword evidence="3 4" id="KW-0443">Lipid metabolism</keyword>